<dbReference type="AlphaFoldDB" id="A0A3B1D559"/>
<protein>
    <recommendedName>
        <fullName evidence="2">DUF4258 domain-containing protein</fullName>
    </recommendedName>
</protein>
<accession>A0A3B1D559</accession>
<dbReference type="EMBL" id="UOGF01000080">
    <property type="protein sequence ID" value="VAX31933.1"/>
    <property type="molecule type" value="Genomic_DNA"/>
</dbReference>
<proteinExistence type="predicted"/>
<evidence type="ECO:0000313" key="1">
    <source>
        <dbReference type="EMBL" id="VAX31933.1"/>
    </source>
</evidence>
<evidence type="ECO:0008006" key="2">
    <source>
        <dbReference type="Google" id="ProtNLM"/>
    </source>
</evidence>
<organism evidence="1">
    <name type="scientific">hydrothermal vent metagenome</name>
    <dbReference type="NCBI Taxonomy" id="652676"/>
    <lineage>
        <taxon>unclassified sequences</taxon>
        <taxon>metagenomes</taxon>
        <taxon>ecological metagenomes</taxon>
    </lineage>
</organism>
<name>A0A3B1D559_9ZZZZ</name>
<reference evidence="1" key="1">
    <citation type="submission" date="2018-06" db="EMBL/GenBank/DDBJ databases">
        <authorList>
            <person name="Zhirakovskaya E."/>
        </authorList>
    </citation>
    <scope>NUCLEOTIDE SEQUENCE</scope>
</reference>
<sequence length="95" mass="11478">MENPEQLLIVWSDYIKYRIDLRGFNLERVERILRYSDERYFDVVTQRSVVIGRHDRLLVMIPYEQSEGKMNPVTIHTTTRQQINFRLKTGRIKHG</sequence>
<gene>
    <name evidence="1" type="ORF">MNBD_NITROSPIRAE01-951</name>
</gene>